<sequence>MNIDKISHDFFDTIDKKGKPLKNEWTILATLVVEINDSTQDEVVTSWKVISLGTGNRCLGKSSLTKYGDVLNDSHAEVICKRSFQRYLYSEIVNLLSNNQYSSLLLEFEKVEKHKEDDSSMPIFKIKDNVKLHFYVTHTPCGDCSIFPIEKDTGVLELNEQKNEVQDEEEDEEKKRNLKKLKFDTQRTGAKTVDGEIQDLKGEGVDYHQVGQLRIKPGRGDQTDSMSCSDKIARWNVLGLQGSLLSNFIQKPLFLSSITVGDLFNRDSLQRGLLDRVKDYHNPTTTNNVDEFIYPFNSDMKIHQSVLEFQYSKLKSEFAVSSGYSINYSYPSTKESTISSNGKKLGFTKKDFQNPKSQSTICKSHLFKQFKKITTLLNLPKYQDMTYHQCKQLSIPYNKTLNKLKELKFKNWKTNSIDLIQFK</sequence>
<dbReference type="PROSITE" id="PS50141">
    <property type="entry name" value="A_DEAMIN_EDITASE"/>
    <property type="match status" value="1"/>
</dbReference>
<keyword evidence="1" id="KW-0819">tRNA processing</keyword>
<evidence type="ECO:0000256" key="4">
    <source>
        <dbReference type="ARBA" id="ARBA00022833"/>
    </source>
</evidence>
<evidence type="ECO:0000256" key="11">
    <source>
        <dbReference type="ARBA" id="ARBA00047635"/>
    </source>
</evidence>
<dbReference type="OMA" id="HPKKITY"/>
<evidence type="ECO:0000256" key="2">
    <source>
        <dbReference type="ARBA" id="ARBA00022723"/>
    </source>
</evidence>
<evidence type="ECO:0000256" key="5">
    <source>
        <dbReference type="ARBA" id="ARBA00037026"/>
    </source>
</evidence>
<keyword evidence="2" id="KW-0479">Metal-binding</keyword>
<dbReference type="PANTHER" id="PTHR46516:SF1">
    <property type="entry name" value="TRNA-SPECIFIC ADENOSINE DEAMINASE 1"/>
    <property type="match status" value="1"/>
</dbReference>
<accession>A0A152A2R8</accession>
<dbReference type="Proteomes" id="UP000076078">
    <property type="component" value="Unassembled WGS sequence"/>
</dbReference>
<evidence type="ECO:0000313" key="13">
    <source>
        <dbReference type="EMBL" id="KYR00552.1"/>
    </source>
</evidence>
<evidence type="ECO:0000313" key="14">
    <source>
        <dbReference type="Proteomes" id="UP000076078"/>
    </source>
</evidence>
<evidence type="ECO:0000256" key="6">
    <source>
        <dbReference type="ARBA" id="ARBA00037784"/>
    </source>
</evidence>
<feature type="domain" description="A to I editase" evidence="12">
    <location>
        <begin position="51"/>
        <end position="405"/>
    </location>
</feature>
<evidence type="ECO:0000256" key="3">
    <source>
        <dbReference type="ARBA" id="ARBA00022801"/>
    </source>
</evidence>
<comment type="catalytic activity">
    <reaction evidence="11">
        <text>adenosine(37) in tRNA(Ala) + H2O + H(+) = inosine(37) in tRNA(Ala) + NH4(+)</text>
        <dbReference type="Rhea" id="RHEA:50968"/>
        <dbReference type="Rhea" id="RHEA-COMP:12855"/>
        <dbReference type="Rhea" id="RHEA-COMP:12856"/>
        <dbReference type="ChEBI" id="CHEBI:15377"/>
        <dbReference type="ChEBI" id="CHEBI:15378"/>
        <dbReference type="ChEBI" id="CHEBI:28938"/>
        <dbReference type="ChEBI" id="CHEBI:74411"/>
        <dbReference type="ChEBI" id="CHEBI:82852"/>
        <dbReference type="EC" id="3.5.4.34"/>
    </reaction>
</comment>
<dbReference type="OrthoDB" id="416253at2759"/>
<dbReference type="GO" id="GO:0003723">
    <property type="term" value="F:RNA binding"/>
    <property type="evidence" value="ECO:0007669"/>
    <property type="project" value="InterPro"/>
</dbReference>
<evidence type="ECO:0000256" key="8">
    <source>
        <dbReference type="ARBA" id="ARBA00038940"/>
    </source>
</evidence>
<comment type="cofactor">
    <cofactor evidence="5">
        <name>1D-myo-inositol hexakisphosphate</name>
        <dbReference type="ChEBI" id="CHEBI:58130"/>
    </cofactor>
</comment>
<evidence type="ECO:0000256" key="1">
    <source>
        <dbReference type="ARBA" id="ARBA00022694"/>
    </source>
</evidence>
<dbReference type="FunCoup" id="A0A152A2R8">
    <property type="interactions" value="39"/>
</dbReference>
<evidence type="ECO:0000259" key="12">
    <source>
        <dbReference type="PROSITE" id="PS50141"/>
    </source>
</evidence>
<proteinExistence type="inferred from homology"/>
<dbReference type="STRING" id="361077.A0A152A2R8"/>
<dbReference type="InterPro" id="IPR002466">
    <property type="entry name" value="A_deamin"/>
</dbReference>
<dbReference type="AlphaFoldDB" id="A0A152A2R8"/>
<name>A0A152A2R8_TIELA</name>
<protein>
    <recommendedName>
        <fullName evidence="9">tRNA-specific adenosine deaminase 1</fullName>
        <ecNumber evidence="8">3.5.4.34</ecNumber>
    </recommendedName>
    <alternativeName>
        <fullName evidence="10">tRNA-specific adenosine-37 deaminase</fullName>
    </alternativeName>
</protein>
<comment type="function">
    <text evidence="6">Specifically deaminates adenosine-37 to inosine in tRNA-Ala.</text>
</comment>
<evidence type="ECO:0000256" key="10">
    <source>
        <dbReference type="ARBA" id="ARBA00041760"/>
    </source>
</evidence>
<organism evidence="13 14">
    <name type="scientific">Tieghemostelium lacteum</name>
    <name type="common">Slime mold</name>
    <name type="synonym">Dictyostelium lacteum</name>
    <dbReference type="NCBI Taxonomy" id="361077"/>
    <lineage>
        <taxon>Eukaryota</taxon>
        <taxon>Amoebozoa</taxon>
        <taxon>Evosea</taxon>
        <taxon>Eumycetozoa</taxon>
        <taxon>Dictyostelia</taxon>
        <taxon>Dictyosteliales</taxon>
        <taxon>Raperosteliaceae</taxon>
        <taxon>Tieghemostelium</taxon>
    </lineage>
</organism>
<dbReference type="Pfam" id="PF02137">
    <property type="entry name" value="A_deamin"/>
    <property type="match status" value="1"/>
</dbReference>
<reference evidence="13 14" key="1">
    <citation type="submission" date="2015-12" db="EMBL/GenBank/DDBJ databases">
        <title>Dictyostelia acquired genes for synthesis and detection of signals that induce cell-type specialization by lateral gene transfer from prokaryotes.</title>
        <authorList>
            <person name="Gloeckner G."/>
            <person name="Schaap P."/>
        </authorList>
    </citation>
    <scope>NUCLEOTIDE SEQUENCE [LARGE SCALE GENOMIC DNA]</scope>
    <source>
        <strain evidence="13 14">TK</strain>
    </source>
</reference>
<dbReference type="GO" id="GO:0008033">
    <property type="term" value="P:tRNA processing"/>
    <property type="evidence" value="ECO:0007669"/>
    <property type="project" value="UniProtKB-KW"/>
</dbReference>
<dbReference type="EC" id="3.5.4.34" evidence="8"/>
<keyword evidence="3" id="KW-0378">Hydrolase</keyword>
<evidence type="ECO:0000256" key="7">
    <source>
        <dbReference type="ARBA" id="ARBA00038326"/>
    </source>
</evidence>
<dbReference type="InParanoid" id="A0A152A2R8"/>
<evidence type="ECO:0000256" key="9">
    <source>
        <dbReference type="ARBA" id="ARBA00040502"/>
    </source>
</evidence>
<dbReference type="GO" id="GO:0046872">
    <property type="term" value="F:metal ion binding"/>
    <property type="evidence" value="ECO:0007669"/>
    <property type="project" value="UniProtKB-KW"/>
</dbReference>
<dbReference type="SMART" id="SM00552">
    <property type="entry name" value="ADEAMc"/>
    <property type="match status" value="1"/>
</dbReference>
<keyword evidence="14" id="KW-1185">Reference proteome</keyword>
<gene>
    <name evidence="13" type="ORF">DLAC_02567</name>
</gene>
<keyword evidence="4" id="KW-0862">Zinc</keyword>
<dbReference type="EMBL" id="LODT01000013">
    <property type="protein sequence ID" value="KYR00552.1"/>
    <property type="molecule type" value="Genomic_DNA"/>
</dbReference>
<dbReference type="PANTHER" id="PTHR46516">
    <property type="entry name" value="TRNA-SPECIFIC ADENOSINE DEAMINASE 1"/>
    <property type="match status" value="1"/>
</dbReference>
<comment type="caution">
    <text evidence="13">The sequence shown here is derived from an EMBL/GenBank/DDBJ whole genome shotgun (WGS) entry which is preliminary data.</text>
</comment>
<comment type="similarity">
    <text evidence="7">Belongs to the ADAT1 family.</text>
</comment>
<dbReference type="GO" id="GO:0043829">
    <property type="term" value="F:tRNA-specific adenosine-37 deaminase activity"/>
    <property type="evidence" value="ECO:0007669"/>
    <property type="project" value="UniProtKB-EC"/>
</dbReference>